<keyword evidence="1" id="KW-0863">Zinc-finger</keyword>
<dbReference type="PROSITE" id="PS00028">
    <property type="entry name" value="ZINC_FINGER_C2H2_1"/>
    <property type="match status" value="1"/>
</dbReference>
<dbReference type="Proteomes" id="UP000694866">
    <property type="component" value="Unplaced"/>
</dbReference>
<protein>
    <submittedName>
        <fullName evidence="5">Zinc finger protein 346 isoform X1</fullName>
    </submittedName>
</protein>
<organism evidence="4 5">
    <name type="scientific">Fopius arisanus</name>
    <dbReference type="NCBI Taxonomy" id="64838"/>
    <lineage>
        <taxon>Eukaryota</taxon>
        <taxon>Metazoa</taxon>
        <taxon>Ecdysozoa</taxon>
        <taxon>Arthropoda</taxon>
        <taxon>Hexapoda</taxon>
        <taxon>Insecta</taxon>
        <taxon>Pterygota</taxon>
        <taxon>Neoptera</taxon>
        <taxon>Endopterygota</taxon>
        <taxon>Hymenoptera</taxon>
        <taxon>Apocrita</taxon>
        <taxon>Ichneumonoidea</taxon>
        <taxon>Braconidae</taxon>
        <taxon>Opiinae</taxon>
        <taxon>Fopius</taxon>
    </lineage>
</organism>
<dbReference type="GO" id="GO:0008270">
    <property type="term" value="F:zinc ion binding"/>
    <property type="evidence" value="ECO:0007669"/>
    <property type="project" value="UniProtKB-KW"/>
</dbReference>
<dbReference type="SUPFAM" id="SSF57667">
    <property type="entry name" value="beta-beta-alpha zinc fingers"/>
    <property type="match status" value="4"/>
</dbReference>
<evidence type="ECO:0000313" key="5">
    <source>
        <dbReference type="RefSeq" id="XP_011308822.1"/>
    </source>
</evidence>
<gene>
    <name evidence="5" type="primary">LOC105269917</name>
</gene>
<dbReference type="SMART" id="SM00355">
    <property type="entry name" value="ZnF_C2H2"/>
    <property type="match status" value="4"/>
</dbReference>
<feature type="region of interest" description="Disordered" evidence="2">
    <location>
        <begin position="1"/>
        <end position="34"/>
    </location>
</feature>
<reference evidence="5" key="1">
    <citation type="submission" date="2025-08" db="UniProtKB">
        <authorList>
            <consortium name="RefSeq"/>
        </authorList>
    </citation>
    <scope>IDENTIFICATION</scope>
    <source>
        <strain evidence="5">USDA-PBARC FA_bdor</strain>
        <tissue evidence="5">Whole organism</tissue>
    </source>
</reference>
<keyword evidence="1" id="KW-0479">Metal-binding</keyword>
<feature type="region of interest" description="Disordered" evidence="2">
    <location>
        <begin position="237"/>
        <end position="268"/>
    </location>
</feature>
<dbReference type="GO" id="GO:0003676">
    <property type="term" value="F:nucleic acid binding"/>
    <property type="evidence" value="ECO:0007669"/>
    <property type="project" value="InterPro"/>
</dbReference>
<dbReference type="PROSITE" id="PS50157">
    <property type="entry name" value="ZINC_FINGER_C2H2_2"/>
    <property type="match status" value="1"/>
</dbReference>
<sequence length="433" mass="47915">MSKRKSIENPEVPGLEQNLPPPLPPVSPEKTPEIPAPANLLLENQPILQQVNSSIILNPSAQINCNESQPIPHIMPPLPYMSPAVPQPPVGQMMPWWVPIDADSTSVYPQWSENQNKVFASEVTNDSGTVHFKRKIEQVDPAKDAEKVASAQSELSALMKPLRCDLCNAVMNSTLQAKLHYEGKPHQKKVSMFLNQSVKKLKTDEGPITTTSSDWSSYCDICKTWFTSQADASQHYAGKKHIRATTGAPKKKSPKKGSTPPVQVDPTGRFGIGMGFQLEPQGPSIAAETMEPVRPLIPQLPAPQLYNPVATTFSAALRCDLCGVTANRLEQLETHRRGTRHQKMLRLNGMIPAETNTPSEHVSTTTTTIDYSICRTPSGSYYCAPCDKSFTSENSFAQHVESKKHKNQVNPKQPANQSQQRLSNQDKYKKHKL</sequence>
<evidence type="ECO:0000259" key="3">
    <source>
        <dbReference type="PROSITE" id="PS50157"/>
    </source>
</evidence>
<dbReference type="InterPro" id="IPR003604">
    <property type="entry name" value="Matrin/U1-like-C_Znf_C2H2"/>
</dbReference>
<dbReference type="OrthoDB" id="434647at2759"/>
<keyword evidence="4" id="KW-1185">Reference proteome</keyword>
<feature type="domain" description="C2H2-type" evidence="3">
    <location>
        <begin position="381"/>
        <end position="410"/>
    </location>
</feature>
<dbReference type="InterPro" id="IPR036236">
    <property type="entry name" value="Znf_C2H2_sf"/>
</dbReference>
<evidence type="ECO:0000256" key="1">
    <source>
        <dbReference type="PROSITE-ProRule" id="PRU00042"/>
    </source>
</evidence>
<evidence type="ECO:0000313" key="4">
    <source>
        <dbReference type="Proteomes" id="UP000694866"/>
    </source>
</evidence>
<dbReference type="SMART" id="SM00451">
    <property type="entry name" value="ZnF_U1"/>
    <property type="match status" value="4"/>
</dbReference>
<dbReference type="InterPro" id="IPR052644">
    <property type="entry name" value="ZMAT3"/>
</dbReference>
<feature type="compositionally biased region" description="Basic residues" evidence="2">
    <location>
        <begin position="237"/>
        <end position="255"/>
    </location>
</feature>
<proteinExistence type="predicted"/>
<dbReference type="RefSeq" id="XP_011308822.1">
    <property type="nucleotide sequence ID" value="XM_011310520.1"/>
</dbReference>
<dbReference type="GeneID" id="105269917"/>
<name>A0A9R1TFQ2_9HYME</name>
<evidence type="ECO:0000256" key="2">
    <source>
        <dbReference type="SAM" id="MobiDB-lite"/>
    </source>
</evidence>
<feature type="region of interest" description="Disordered" evidence="2">
    <location>
        <begin position="398"/>
        <end position="433"/>
    </location>
</feature>
<dbReference type="InterPro" id="IPR013087">
    <property type="entry name" value="Znf_C2H2_type"/>
</dbReference>
<accession>A0A9R1TFQ2</accession>
<dbReference type="PANTHER" id="PTHR46786:SF1">
    <property type="entry name" value="ZINC FINGER MATRIN-TYPE PROTEIN 3"/>
    <property type="match status" value="1"/>
</dbReference>
<dbReference type="Pfam" id="PF12874">
    <property type="entry name" value="zf-met"/>
    <property type="match status" value="4"/>
</dbReference>
<feature type="compositionally biased region" description="Polar residues" evidence="2">
    <location>
        <begin position="408"/>
        <end position="425"/>
    </location>
</feature>
<dbReference type="Gene3D" id="3.30.160.60">
    <property type="entry name" value="Classic Zinc Finger"/>
    <property type="match status" value="4"/>
</dbReference>
<keyword evidence="1" id="KW-0862">Zinc</keyword>
<dbReference type="AlphaFoldDB" id="A0A9R1TFQ2"/>
<dbReference type="KEGG" id="fas:105269917"/>
<dbReference type="PANTHER" id="PTHR46786">
    <property type="entry name" value="ZINC FINGER MATRIN-TYPE PROTEIN 3"/>
    <property type="match status" value="1"/>
</dbReference>